<dbReference type="InterPro" id="IPR012349">
    <property type="entry name" value="Split_barrel_FMN-bd"/>
</dbReference>
<dbReference type="Pfam" id="PF01243">
    <property type="entry name" value="PNPOx_N"/>
    <property type="match status" value="1"/>
</dbReference>
<dbReference type="Gene3D" id="2.30.110.10">
    <property type="entry name" value="Electron Transport, Fmn-binding Protein, Chain A"/>
    <property type="match status" value="1"/>
</dbReference>
<evidence type="ECO:0000313" key="2">
    <source>
        <dbReference type="EMBL" id="CAA6819331.1"/>
    </source>
</evidence>
<feature type="domain" description="Pyridoxamine 5'-phosphate oxidase N-terminal" evidence="1">
    <location>
        <begin position="40"/>
        <end position="170"/>
    </location>
</feature>
<sequence>MNAIIFGSHGEKRLQQEFNTTQDALKFYNKRVLGYLAPLMQGFIRKQEMMFISTADSKGECDSSVRFGETGFAMVVDDRHIIYPEFKGNGVMASMGNIAENPHIGLLFIDFFETKVGLHVNGKAKIIRKESMDEELSKFNGLAEKLRNHKMKFKSVSYILIEVEEAYIHCSLHIPILQKVEDAESLETFPKGKGGDAFKVESLI</sequence>
<dbReference type="InterPro" id="IPR011576">
    <property type="entry name" value="Pyridox_Oxase_N"/>
</dbReference>
<dbReference type="EMBL" id="CACVAP010000092">
    <property type="protein sequence ID" value="CAA6819331.1"/>
    <property type="molecule type" value="Genomic_DNA"/>
</dbReference>
<protein>
    <submittedName>
        <fullName evidence="2">Pyridoxamine 5-phosphate oxidase</fullName>
    </submittedName>
</protein>
<dbReference type="PANTHER" id="PTHR42815:SF2">
    <property type="entry name" value="FAD-BINDING, PUTATIVE (AFU_ORTHOLOGUE AFUA_6G07600)-RELATED"/>
    <property type="match status" value="1"/>
</dbReference>
<name>A0A6S6T7J4_9BACT</name>
<gene>
    <name evidence="2" type="ORF">HELGO_WM7883</name>
</gene>
<reference evidence="2" key="1">
    <citation type="submission" date="2020-01" db="EMBL/GenBank/DDBJ databases">
        <authorList>
            <person name="Meier V. D."/>
            <person name="Meier V D."/>
        </authorList>
    </citation>
    <scope>NUCLEOTIDE SEQUENCE</scope>
    <source>
        <strain evidence="2">HLG_WM_MAG_06</strain>
    </source>
</reference>
<evidence type="ECO:0000259" key="1">
    <source>
        <dbReference type="Pfam" id="PF01243"/>
    </source>
</evidence>
<dbReference type="AlphaFoldDB" id="A0A6S6T7J4"/>
<accession>A0A6S6T7J4</accession>
<organism evidence="2">
    <name type="scientific">uncultured Sulfurovum sp</name>
    <dbReference type="NCBI Taxonomy" id="269237"/>
    <lineage>
        <taxon>Bacteria</taxon>
        <taxon>Pseudomonadati</taxon>
        <taxon>Campylobacterota</taxon>
        <taxon>Epsilonproteobacteria</taxon>
        <taxon>Campylobacterales</taxon>
        <taxon>Sulfurovaceae</taxon>
        <taxon>Sulfurovum</taxon>
        <taxon>environmental samples</taxon>
    </lineage>
</organism>
<dbReference type="PANTHER" id="PTHR42815">
    <property type="entry name" value="FAD-BINDING, PUTATIVE (AFU_ORTHOLOGUE AFUA_6G07600)-RELATED"/>
    <property type="match status" value="1"/>
</dbReference>
<proteinExistence type="predicted"/>
<dbReference type="SUPFAM" id="SSF50475">
    <property type="entry name" value="FMN-binding split barrel"/>
    <property type="match status" value="1"/>
</dbReference>